<protein>
    <submittedName>
        <fullName evidence="1">Type II toxin-antitoxin system HicA family toxin</fullName>
    </submittedName>
</protein>
<comment type="caution">
    <text evidence="1">The sequence shown here is derived from an EMBL/GenBank/DDBJ whole genome shotgun (WGS) entry which is preliminary data.</text>
</comment>
<dbReference type="Pfam" id="PF07927">
    <property type="entry name" value="HicA_toxin"/>
    <property type="match status" value="1"/>
</dbReference>
<dbReference type="Proteomes" id="UP000291117">
    <property type="component" value="Unassembled WGS sequence"/>
</dbReference>
<keyword evidence="2" id="KW-1185">Reference proteome</keyword>
<dbReference type="GO" id="GO:0003729">
    <property type="term" value="F:mRNA binding"/>
    <property type="evidence" value="ECO:0007669"/>
    <property type="project" value="InterPro"/>
</dbReference>
<accession>A0A4V2MKJ1</accession>
<dbReference type="EMBL" id="SJSM01000002">
    <property type="protein sequence ID" value="TCC98356.1"/>
    <property type="molecule type" value="Genomic_DNA"/>
</dbReference>
<organism evidence="1 2">
    <name type="scientific">Pedobacter hiemivivus</name>
    <dbReference type="NCBI Taxonomy" id="2530454"/>
    <lineage>
        <taxon>Bacteria</taxon>
        <taxon>Pseudomonadati</taxon>
        <taxon>Bacteroidota</taxon>
        <taxon>Sphingobacteriia</taxon>
        <taxon>Sphingobacteriales</taxon>
        <taxon>Sphingobacteriaceae</taxon>
        <taxon>Pedobacter</taxon>
    </lineage>
</organism>
<reference evidence="1 2" key="1">
    <citation type="submission" date="2019-02" db="EMBL/GenBank/DDBJ databases">
        <title>Pedobacter sp. RP-3-8 sp. nov., isolated from Arctic soil.</title>
        <authorList>
            <person name="Dahal R.H."/>
        </authorList>
    </citation>
    <scope>NUCLEOTIDE SEQUENCE [LARGE SCALE GENOMIC DNA]</scope>
    <source>
        <strain evidence="1 2">RP-3-8</strain>
    </source>
</reference>
<evidence type="ECO:0000313" key="2">
    <source>
        <dbReference type="Proteomes" id="UP000291117"/>
    </source>
</evidence>
<gene>
    <name evidence="1" type="ORF">EZ444_03450</name>
</gene>
<proteinExistence type="predicted"/>
<sequence>MSKIEKLLARLYSKPKDFTWQEATKILTHYGFQEINKGKTGGSRRKFANQYKDVISIHEPHPSNILKGYQIDLIKQQLNQHYEKLF</sequence>
<dbReference type="RefSeq" id="WP_131607334.1">
    <property type="nucleotide sequence ID" value="NZ_SJSM01000002.1"/>
</dbReference>
<dbReference type="OrthoDB" id="1447122at2"/>
<dbReference type="AlphaFoldDB" id="A0A4V2MKJ1"/>
<name>A0A4V2MKJ1_9SPHI</name>
<dbReference type="InterPro" id="IPR012933">
    <property type="entry name" value="HicA_mRNA_interferase"/>
</dbReference>
<evidence type="ECO:0000313" key="1">
    <source>
        <dbReference type="EMBL" id="TCC98356.1"/>
    </source>
</evidence>